<dbReference type="Proteomes" id="UP000642748">
    <property type="component" value="Unassembled WGS sequence"/>
</dbReference>
<proteinExistence type="predicted"/>
<keyword evidence="2" id="KW-1185">Reference proteome</keyword>
<comment type="caution">
    <text evidence="1">The sequence shown here is derived from an EMBL/GenBank/DDBJ whole genome shotgun (WGS) entry which is preliminary data.</text>
</comment>
<dbReference type="EMBL" id="BONZ01000039">
    <property type="protein sequence ID" value="GIH15964.1"/>
    <property type="molecule type" value="Genomic_DNA"/>
</dbReference>
<gene>
    <name evidence="1" type="ORF">Raf01_41360</name>
</gene>
<reference evidence="1" key="1">
    <citation type="submission" date="2021-01" db="EMBL/GenBank/DDBJ databases">
        <title>Whole genome shotgun sequence of Rugosimonospora africana NBRC 104875.</title>
        <authorList>
            <person name="Komaki H."/>
            <person name="Tamura T."/>
        </authorList>
    </citation>
    <scope>NUCLEOTIDE SEQUENCE</scope>
    <source>
        <strain evidence="1">NBRC 104875</strain>
    </source>
</reference>
<accession>A0A8J3QSG9</accession>
<evidence type="ECO:0000313" key="2">
    <source>
        <dbReference type="Proteomes" id="UP000642748"/>
    </source>
</evidence>
<evidence type="ECO:0000313" key="1">
    <source>
        <dbReference type="EMBL" id="GIH15964.1"/>
    </source>
</evidence>
<organism evidence="1 2">
    <name type="scientific">Rugosimonospora africana</name>
    <dbReference type="NCBI Taxonomy" id="556532"/>
    <lineage>
        <taxon>Bacteria</taxon>
        <taxon>Bacillati</taxon>
        <taxon>Actinomycetota</taxon>
        <taxon>Actinomycetes</taxon>
        <taxon>Micromonosporales</taxon>
        <taxon>Micromonosporaceae</taxon>
        <taxon>Rugosimonospora</taxon>
    </lineage>
</organism>
<sequence length="94" mass="10211">MPTSPCGHDYIATLLRKRMGAEVLFSYEAGRTPLIEPTITPRTATTIWLMDTGPARTISNGCTHEIGPSTWIETVPAALHRPGDQGNLADPPLR</sequence>
<protein>
    <submittedName>
        <fullName evidence="1">Uncharacterized protein</fullName>
    </submittedName>
</protein>
<dbReference type="AlphaFoldDB" id="A0A8J3QSG9"/>
<name>A0A8J3QSG9_9ACTN</name>